<name>A0A3M7SR09_BRAPC</name>
<reference evidence="1 2" key="1">
    <citation type="journal article" date="2018" name="Sci. Rep.">
        <title>Genomic signatures of local adaptation to the degree of environmental predictability in rotifers.</title>
        <authorList>
            <person name="Franch-Gras L."/>
            <person name="Hahn C."/>
            <person name="Garcia-Roger E.M."/>
            <person name="Carmona M.J."/>
            <person name="Serra M."/>
            <person name="Gomez A."/>
        </authorList>
    </citation>
    <scope>NUCLEOTIDE SEQUENCE [LARGE SCALE GENOMIC DNA]</scope>
    <source>
        <strain evidence="1">HYR1</strain>
    </source>
</reference>
<dbReference type="Proteomes" id="UP000276133">
    <property type="component" value="Unassembled WGS sequence"/>
</dbReference>
<accession>A0A3M7SR09</accession>
<gene>
    <name evidence="1" type="ORF">BpHYR1_024618</name>
</gene>
<keyword evidence="2" id="KW-1185">Reference proteome</keyword>
<dbReference type="AlphaFoldDB" id="A0A3M7SR09"/>
<comment type="caution">
    <text evidence="1">The sequence shown here is derived from an EMBL/GenBank/DDBJ whole genome shotgun (WGS) entry which is preliminary data.</text>
</comment>
<evidence type="ECO:0000313" key="1">
    <source>
        <dbReference type="EMBL" id="RNA38176.1"/>
    </source>
</evidence>
<evidence type="ECO:0000313" key="2">
    <source>
        <dbReference type="Proteomes" id="UP000276133"/>
    </source>
</evidence>
<protein>
    <submittedName>
        <fullName evidence="1">Uncharacterized protein</fullName>
    </submittedName>
</protein>
<sequence length="117" mass="13555">MTNLYYFIIIIERFRSQKMSCLFNRQGKTQSSTNNQTSNLIDLKALEFSHTLTILNMNTLTSNKILSKAVFKNFLSNLHPLIDRSAFKIVAKINTTQVEVYLELNLRLISQCFVCSR</sequence>
<organism evidence="1 2">
    <name type="scientific">Brachionus plicatilis</name>
    <name type="common">Marine rotifer</name>
    <name type="synonym">Brachionus muelleri</name>
    <dbReference type="NCBI Taxonomy" id="10195"/>
    <lineage>
        <taxon>Eukaryota</taxon>
        <taxon>Metazoa</taxon>
        <taxon>Spiralia</taxon>
        <taxon>Gnathifera</taxon>
        <taxon>Rotifera</taxon>
        <taxon>Eurotatoria</taxon>
        <taxon>Monogononta</taxon>
        <taxon>Pseudotrocha</taxon>
        <taxon>Ploima</taxon>
        <taxon>Brachionidae</taxon>
        <taxon>Brachionus</taxon>
    </lineage>
</organism>
<proteinExistence type="predicted"/>
<dbReference type="EMBL" id="REGN01000910">
    <property type="protein sequence ID" value="RNA38176.1"/>
    <property type="molecule type" value="Genomic_DNA"/>
</dbReference>